<dbReference type="GO" id="GO:0016020">
    <property type="term" value="C:membrane"/>
    <property type="evidence" value="ECO:0007669"/>
    <property type="project" value="InterPro"/>
</dbReference>
<evidence type="ECO:0000313" key="3">
    <source>
        <dbReference type="Proteomes" id="UP000181969"/>
    </source>
</evidence>
<keyword evidence="1" id="KW-0812">Transmembrane</keyword>
<proteinExistence type="predicted"/>
<feature type="transmembrane region" description="Helical" evidence="1">
    <location>
        <begin position="128"/>
        <end position="149"/>
    </location>
</feature>
<feature type="transmembrane region" description="Helical" evidence="1">
    <location>
        <begin position="99"/>
        <end position="122"/>
    </location>
</feature>
<gene>
    <name evidence="2" type="ORF">SAMN05216438_1051</name>
</gene>
<dbReference type="InterPro" id="IPR010288">
    <property type="entry name" value="EcsB_ABC"/>
</dbReference>
<organism evidence="2 3">
    <name type="scientific">Lactococcus garvieae</name>
    <dbReference type="NCBI Taxonomy" id="1363"/>
    <lineage>
        <taxon>Bacteria</taxon>
        <taxon>Bacillati</taxon>
        <taxon>Bacillota</taxon>
        <taxon>Bacilli</taxon>
        <taxon>Lactobacillales</taxon>
        <taxon>Streptococcaceae</taxon>
        <taxon>Lactococcus</taxon>
    </lineage>
</organism>
<feature type="transmembrane region" description="Helical" evidence="1">
    <location>
        <begin position="21"/>
        <end position="45"/>
    </location>
</feature>
<evidence type="ECO:0000313" key="2">
    <source>
        <dbReference type="EMBL" id="SFL32108.1"/>
    </source>
</evidence>
<keyword evidence="1" id="KW-1133">Transmembrane helix</keyword>
<protein>
    <submittedName>
        <fullName evidence="2">ABC-2 type transport system permease protein</fullName>
    </submittedName>
</protein>
<evidence type="ECO:0000256" key="1">
    <source>
        <dbReference type="SAM" id="Phobius"/>
    </source>
</evidence>
<reference evidence="2 3" key="1">
    <citation type="submission" date="2016-10" db="EMBL/GenBank/DDBJ databases">
        <authorList>
            <person name="de Groot N.N."/>
        </authorList>
    </citation>
    <scope>NUCLEOTIDE SEQUENCE [LARGE SCALE GENOMIC DNA]</scope>
    <source>
        <strain evidence="2 3">M79</strain>
    </source>
</reference>
<feature type="transmembrane region" description="Helical" evidence="1">
    <location>
        <begin position="57"/>
        <end position="78"/>
    </location>
</feature>
<dbReference type="EMBL" id="FOTJ01000005">
    <property type="protein sequence ID" value="SFL32108.1"/>
    <property type="molecule type" value="Genomic_DNA"/>
</dbReference>
<dbReference type="PIRSF" id="PIRSF037259">
    <property type="entry name" value="EcsB_ABC"/>
    <property type="match status" value="1"/>
</dbReference>
<dbReference type="Pfam" id="PF05975">
    <property type="entry name" value="EcsB"/>
    <property type="match status" value="1"/>
</dbReference>
<dbReference type="Proteomes" id="UP000181969">
    <property type="component" value="Unassembled WGS sequence"/>
</dbReference>
<feature type="transmembrane region" description="Helical" evidence="1">
    <location>
        <begin position="317"/>
        <end position="334"/>
    </location>
</feature>
<keyword evidence="1" id="KW-0472">Membrane</keyword>
<dbReference type="AlphaFoldDB" id="A0A1I4GQ11"/>
<name>A0A1I4GQ11_9LACT</name>
<accession>A0A1I4GQ11</accession>
<sequence>MLMNSLFEERRKVYYRQNLKYLRYVFNDHFVLFLMILLGALAVQYAQFLQAHSLNTAGKVGLVFLITILSQIFGRLASFVEPADKVFLLPQENAVRKHLLSSCLRSLLFPALISLVLVGIVAPLLKWSFLYLLLWFVLLVLLKAAGLGLRLRQLMPKGIISWERLIAYEENRKTNTLRFFALFTNVKGLKTQSRRRKYLDFLLPKTLRTYEYLFSRAFLRSGDYLSLTLRLIALSVLSLIFIGNPILAVILASVFNYLLLFQLFALQDSFDYQVLTRIYPLRQSSKFSAIKNVLSRIMLFATVVEVIFGLIFLQVRLYLIVLLLVNFLLVKFYIKMRLKGK</sequence>